<feature type="region of interest" description="Disordered" evidence="6">
    <location>
        <begin position="108"/>
        <end position="141"/>
    </location>
</feature>
<name>A0AAU9RKY7_THLAR</name>
<organism evidence="8 9">
    <name type="scientific">Thlaspi arvense</name>
    <name type="common">Field penny-cress</name>
    <dbReference type="NCBI Taxonomy" id="13288"/>
    <lineage>
        <taxon>Eukaryota</taxon>
        <taxon>Viridiplantae</taxon>
        <taxon>Streptophyta</taxon>
        <taxon>Embryophyta</taxon>
        <taxon>Tracheophyta</taxon>
        <taxon>Spermatophyta</taxon>
        <taxon>Magnoliopsida</taxon>
        <taxon>eudicotyledons</taxon>
        <taxon>Gunneridae</taxon>
        <taxon>Pentapetalae</taxon>
        <taxon>rosids</taxon>
        <taxon>malvids</taxon>
        <taxon>Brassicales</taxon>
        <taxon>Brassicaceae</taxon>
        <taxon>Thlaspideae</taxon>
        <taxon>Thlaspi</taxon>
    </lineage>
</organism>
<evidence type="ECO:0000256" key="1">
    <source>
        <dbReference type="ARBA" id="ARBA00004123"/>
    </source>
</evidence>
<accession>A0AAU9RKY7</accession>
<evidence type="ECO:0000313" key="9">
    <source>
        <dbReference type="Proteomes" id="UP000836841"/>
    </source>
</evidence>
<dbReference type="GO" id="GO:0005634">
    <property type="term" value="C:nucleus"/>
    <property type="evidence" value="ECO:0007669"/>
    <property type="project" value="UniProtKB-SubCell"/>
</dbReference>
<keyword evidence="3" id="KW-0227">DNA damage</keyword>
<gene>
    <name evidence="8" type="ORF">TAV2_LOCUS5596</name>
</gene>
<dbReference type="SUPFAM" id="SSF56281">
    <property type="entry name" value="Metallo-hydrolase/oxidoreductase"/>
    <property type="match status" value="1"/>
</dbReference>
<evidence type="ECO:0000256" key="4">
    <source>
        <dbReference type="ARBA" id="ARBA00023204"/>
    </source>
</evidence>
<protein>
    <recommendedName>
        <fullName evidence="7">DNA repair metallo-beta-lactamase domain-containing protein</fullName>
    </recommendedName>
</protein>
<keyword evidence="9" id="KW-1185">Reference proteome</keyword>
<keyword evidence="5" id="KW-0539">Nucleus</keyword>
<dbReference type="PANTHER" id="PTHR23240">
    <property type="entry name" value="DNA CROSS-LINK REPAIR PROTEIN PSO2/SNM1-RELATED"/>
    <property type="match status" value="1"/>
</dbReference>
<reference evidence="8 9" key="1">
    <citation type="submission" date="2022-03" db="EMBL/GenBank/DDBJ databases">
        <authorList>
            <person name="Nunn A."/>
            <person name="Chopra R."/>
            <person name="Nunn A."/>
            <person name="Contreras Garrido A."/>
        </authorList>
    </citation>
    <scope>NUCLEOTIDE SEQUENCE [LARGE SCALE GENOMIC DNA]</scope>
</reference>
<evidence type="ECO:0000313" key="8">
    <source>
        <dbReference type="EMBL" id="CAH2045347.1"/>
    </source>
</evidence>
<comment type="similarity">
    <text evidence="2">Belongs to the DNA repair metallo-beta-lactamase (DRMBL) family.</text>
</comment>
<dbReference type="GO" id="GO:0036297">
    <property type="term" value="P:interstrand cross-link repair"/>
    <property type="evidence" value="ECO:0007669"/>
    <property type="project" value="TreeGrafter"/>
</dbReference>
<proteinExistence type="inferred from homology"/>
<dbReference type="FunFam" id="3.60.15.10:FF:000010">
    <property type="entry name" value="DNA cross-link repair 1A"/>
    <property type="match status" value="1"/>
</dbReference>
<dbReference type="InterPro" id="IPR011084">
    <property type="entry name" value="DRMBL"/>
</dbReference>
<dbReference type="Pfam" id="PF07522">
    <property type="entry name" value="DRMBL"/>
    <property type="match status" value="1"/>
</dbReference>
<feature type="compositionally biased region" description="Acidic residues" evidence="6">
    <location>
        <begin position="19"/>
        <end position="30"/>
    </location>
</feature>
<evidence type="ECO:0000256" key="3">
    <source>
        <dbReference type="ARBA" id="ARBA00022763"/>
    </source>
</evidence>
<dbReference type="InterPro" id="IPR036866">
    <property type="entry name" value="RibonucZ/Hydroxyglut_hydro"/>
</dbReference>
<dbReference type="CDD" id="cd16273">
    <property type="entry name" value="SNM1A-1C-like_MBL-fold"/>
    <property type="match status" value="1"/>
</dbReference>
<dbReference type="PANTHER" id="PTHR23240:SF36">
    <property type="entry name" value="DNA CROSS-LINK REPAIR PROTEIN SNM1"/>
    <property type="match status" value="1"/>
</dbReference>
<dbReference type="Proteomes" id="UP000836841">
    <property type="component" value="Chromosome 2"/>
</dbReference>
<feature type="compositionally biased region" description="Low complexity" evidence="6">
    <location>
        <begin position="108"/>
        <end position="126"/>
    </location>
</feature>
<evidence type="ECO:0000256" key="2">
    <source>
        <dbReference type="ARBA" id="ARBA00010304"/>
    </source>
</evidence>
<dbReference type="GO" id="GO:0006303">
    <property type="term" value="P:double-strand break repair via nonhomologous end joining"/>
    <property type="evidence" value="ECO:0007669"/>
    <property type="project" value="TreeGrafter"/>
</dbReference>
<feature type="domain" description="DNA repair metallo-beta-lactamase" evidence="7">
    <location>
        <begin position="360"/>
        <end position="454"/>
    </location>
</feature>
<dbReference type="GO" id="GO:0035312">
    <property type="term" value="F:5'-3' DNA exonuclease activity"/>
    <property type="evidence" value="ECO:0007669"/>
    <property type="project" value="TreeGrafter"/>
</dbReference>
<sequence>MDVSDEDDEECFGSRFNDDVESEEEEEEGFSFFDDVVEEEEGFASDFYKAGSDWSCLVEDEETDKVTPESKKLKQSNLFQIWGLQKTTPESKKNMKQTNLFQIWGLQKSSPSASPASSSAKKTTTASRKRLRNSSFSSDSPRQCPFYKKLPGTPFTVDAFRYGCVQGCSAYFLTHFHADHYIGLTKAWSHGPIYCSSLTSRLLRLSLSVNPSFIHALELDVEHTINGIKVTLIEANHCPGAALIHFRLLDGTCYLHTGDFRASKQMQTHPLLLNQRVHVLYLDTTYCNPRYKFPSKEDVLSYVVRITKEFLRKQPRTLIVVGSYSIGKECVYLALAKALGVKIFANASRRRILQSFGWDDISKNLCTDGKATCLHVLPMSALRVERLDEHLKLYREQYGAVLAFRPTGWTYSEKIGEHLDLIKPTSRGNITIYELREFVQFLRPDKIIPTVNISNAESREKMQSCFREWLRR</sequence>
<dbReference type="GO" id="GO:0003684">
    <property type="term" value="F:damaged DNA binding"/>
    <property type="evidence" value="ECO:0007669"/>
    <property type="project" value="TreeGrafter"/>
</dbReference>
<dbReference type="EMBL" id="OU466858">
    <property type="protein sequence ID" value="CAH2045347.1"/>
    <property type="molecule type" value="Genomic_DNA"/>
</dbReference>
<evidence type="ECO:0000256" key="5">
    <source>
        <dbReference type="ARBA" id="ARBA00023242"/>
    </source>
</evidence>
<comment type="subcellular location">
    <subcellularLocation>
        <location evidence="1">Nucleus</location>
    </subcellularLocation>
</comment>
<dbReference type="Gene3D" id="3.40.50.12650">
    <property type="match status" value="1"/>
</dbReference>
<feature type="compositionally biased region" description="Acidic residues" evidence="6">
    <location>
        <begin position="1"/>
        <end position="11"/>
    </location>
</feature>
<keyword evidence="4" id="KW-0234">DNA repair</keyword>
<evidence type="ECO:0000256" key="6">
    <source>
        <dbReference type="SAM" id="MobiDB-lite"/>
    </source>
</evidence>
<dbReference type="AlphaFoldDB" id="A0AAU9RKY7"/>
<feature type="region of interest" description="Disordered" evidence="6">
    <location>
        <begin position="1"/>
        <end position="30"/>
    </location>
</feature>
<dbReference type="FunFam" id="3.40.50.12650:FF:000001">
    <property type="entry name" value="DNA cross-link repair 1A"/>
    <property type="match status" value="1"/>
</dbReference>
<dbReference type="Gene3D" id="3.60.15.10">
    <property type="entry name" value="Ribonuclease Z/Hydroxyacylglutathione hydrolase-like"/>
    <property type="match status" value="1"/>
</dbReference>
<evidence type="ECO:0000259" key="7">
    <source>
        <dbReference type="Pfam" id="PF07522"/>
    </source>
</evidence>